<dbReference type="PANTHER" id="PTHR22838:SF0">
    <property type="entry name" value="WD REPEAT-CONTAINING PROTEIN 26"/>
    <property type="match status" value="1"/>
</dbReference>
<evidence type="ECO:0000256" key="1">
    <source>
        <dbReference type="ARBA" id="ARBA00022574"/>
    </source>
</evidence>
<feature type="region of interest" description="Disordered" evidence="4">
    <location>
        <begin position="589"/>
        <end position="612"/>
    </location>
</feature>
<feature type="region of interest" description="Disordered" evidence="4">
    <location>
        <begin position="9"/>
        <end position="29"/>
    </location>
</feature>
<feature type="region of interest" description="Disordered" evidence="4">
    <location>
        <begin position="989"/>
        <end position="1022"/>
    </location>
</feature>
<feature type="repeat" description="WD" evidence="3">
    <location>
        <begin position="928"/>
        <end position="962"/>
    </location>
</feature>
<feature type="compositionally biased region" description="Basic and acidic residues" evidence="4">
    <location>
        <begin position="145"/>
        <end position="154"/>
    </location>
</feature>
<evidence type="ECO:0000313" key="6">
    <source>
        <dbReference type="EMBL" id="KIK02391.1"/>
    </source>
</evidence>
<dbReference type="Proteomes" id="UP000054477">
    <property type="component" value="Unassembled WGS sequence"/>
</dbReference>
<dbReference type="OrthoDB" id="972532at2759"/>
<evidence type="ECO:0000313" key="7">
    <source>
        <dbReference type="Proteomes" id="UP000054477"/>
    </source>
</evidence>
<feature type="transmembrane region" description="Helical" evidence="5">
    <location>
        <begin position="323"/>
        <end position="344"/>
    </location>
</feature>
<dbReference type="InterPro" id="IPR015943">
    <property type="entry name" value="WD40/YVTN_repeat-like_dom_sf"/>
</dbReference>
<evidence type="ECO:0008006" key="8">
    <source>
        <dbReference type="Google" id="ProtNLM"/>
    </source>
</evidence>
<gene>
    <name evidence="6" type="ORF">K443DRAFT_677634</name>
</gene>
<evidence type="ECO:0000256" key="2">
    <source>
        <dbReference type="ARBA" id="ARBA00022737"/>
    </source>
</evidence>
<dbReference type="AlphaFoldDB" id="A0A0C9XBZ3"/>
<proteinExistence type="predicted"/>
<dbReference type="EMBL" id="KN838593">
    <property type="protein sequence ID" value="KIK02391.1"/>
    <property type="molecule type" value="Genomic_DNA"/>
</dbReference>
<name>A0A0C9XBZ3_9AGAR</name>
<reference evidence="6 7" key="1">
    <citation type="submission" date="2014-04" db="EMBL/GenBank/DDBJ databases">
        <authorList>
            <consortium name="DOE Joint Genome Institute"/>
            <person name="Kuo A."/>
            <person name="Kohler A."/>
            <person name="Nagy L.G."/>
            <person name="Floudas D."/>
            <person name="Copeland A."/>
            <person name="Barry K.W."/>
            <person name="Cichocki N."/>
            <person name="Veneault-Fourrey C."/>
            <person name="LaButti K."/>
            <person name="Lindquist E.A."/>
            <person name="Lipzen A."/>
            <person name="Lundell T."/>
            <person name="Morin E."/>
            <person name="Murat C."/>
            <person name="Sun H."/>
            <person name="Tunlid A."/>
            <person name="Henrissat B."/>
            <person name="Grigoriev I.V."/>
            <person name="Hibbett D.S."/>
            <person name="Martin F."/>
            <person name="Nordberg H.P."/>
            <person name="Cantor M.N."/>
            <person name="Hua S.X."/>
        </authorList>
    </citation>
    <scope>NUCLEOTIDE SEQUENCE [LARGE SCALE GENOMIC DNA]</scope>
    <source>
        <strain evidence="6 7">LaAM-08-1</strain>
    </source>
</reference>
<feature type="compositionally biased region" description="Low complexity" evidence="4">
    <location>
        <begin position="498"/>
        <end position="509"/>
    </location>
</feature>
<keyword evidence="5" id="KW-1133">Transmembrane helix</keyword>
<keyword evidence="5" id="KW-0812">Transmembrane</keyword>
<dbReference type="SUPFAM" id="SSF50978">
    <property type="entry name" value="WD40 repeat-like"/>
    <property type="match status" value="1"/>
</dbReference>
<dbReference type="Gene3D" id="2.130.10.10">
    <property type="entry name" value="YVTN repeat-like/Quinoprotein amine dehydrogenase"/>
    <property type="match status" value="2"/>
</dbReference>
<feature type="region of interest" description="Disordered" evidence="4">
    <location>
        <begin position="490"/>
        <end position="521"/>
    </location>
</feature>
<dbReference type="PROSITE" id="PS50082">
    <property type="entry name" value="WD_REPEATS_2"/>
    <property type="match status" value="2"/>
</dbReference>
<feature type="transmembrane region" description="Helical" evidence="5">
    <location>
        <begin position="287"/>
        <end position="311"/>
    </location>
</feature>
<keyword evidence="7" id="KW-1185">Reference proteome</keyword>
<reference evidence="7" key="2">
    <citation type="submission" date="2015-01" db="EMBL/GenBank/DDBJ databases">
        <title>Evolutionary Origins and Diversification of the Mycorrhizal Mutualists.</title>
        <authorList>
            <consortium name="DOE Joint Genome Institute"/>
            <consortium name="Mycorrhizal Genomics Consortium"/>
            <person name="Kohler A."/>
            <person name="Kuo A."/>
            <person name="Nagy L.G."/>
            <person name="Floudas D."/>
            <person name="Copeland A."/>
            <person name="Barry K.W."/>
            <person name="Cichocki N."/>
            <person name="Veneault-Fourrey C."/>
            <person name="LaButti K."/>
            <person name="Lindquist E.A."/>
            <person name="Lipzen A."/>
            <person name="Lundell T."/>
            <person name="Morin E."/>
            <person name="Murat C."/>
            <person name="Riley R."/>
            <person name="Ohm R."/>
            <person name="Sun H."/>
            <person name="Tunlid A."/>
            <person name="Henrissat B."/>
            <person name="Grigoriev I.V."/>
            <person name="Hibbett D.S."/>
            <person name="Martin F."/>
        </authorList>
    </citation>
    <scope>NUCLEOTIDE SEQUENCE [LARGE SCALE GENOMIC DNA]</scope>
    <source>
        <strain evidence="7">LaAM-08-1</strain>
    </source>
</reference>
<protein>
    <recommendedName>
        <fullName evidence="8">WD40 repeat-like protein</fullName>
    </recommendedName>
</protein>
<dbReference type="Pfam" id="PF00400">
    <property type="entry name" value="WD40"/>
    <property type="match status" value="2"/>
</dbReference>
<dbReference type="STRING" id="1095629.A0A0C9XBZ3"/>
<evidence type="ECO:0000256" key="4">
    <source>
        <dbReference type="SAM" id="MobiDB-lite"/>
    </source>
</evidence>
<dbReference type="InterPro" id="IPR051350">
    <property type="entry name" value="WD_repeat-ST_regulator"/>
</dbReference>
<feature type="transmembrane region" description="Helical" evidence="5">
    <location>
        <begin position="369"/>
        <end position="389"/>
    </location>
</feature>
<feature type="compositionally biased region" description="Polar residues" evidence="4">
    <location>
        <begin position="15"/>
        <end position="26"/>
    </location>
</feature>
<keyword evidence="2" id="KW-0677">Repeat</keyword>
<evidence type="ECO:0000256" key="5">
    <source>
        <dbReference type="SAM" id="Phobius"/>
    </source>
</evidence>
<feature type="region of interest" description="Disordered" evidence="4">
    <location>
        <begin position="539"/>
        <end position="564"/>
    </location>
</feature>
<keyword evidence="5" id="KW-0472">Membrane</keyword>
<organism evidence="6 7">
    <name type="scientific">Laccaria amethystina LaAM-08-1</name>
    <dbReference type="NCBI Taxonomy" id="1095629"/>
    <lineage>
        <taxon>Eukaryota</taxon>
        <taxon>Fungi</taxon>
        <taxon>Dikarya</taxon>
        <taxon>Basidiomycota</taxon>
        <taxon>Agaricomycotina</taxon>
        <taxon>Agaricomycetes</taxon>
        <taxon>Agaricomycetidae</taxon>
        <taxon>Agaricales</taxon>
        <taxon>Agaricineae</taxon>
        <taxon>Hydnangiaceae</taxon>
        <taxon>Laccaria</taxon>
    </lineage>
</organism>
<feature type="repeat" description="WD" evidence="3">
    <location>
        <begin position="645"/>
        <end position="678"/>
    </location>
</feature>
<feature type="compositionally biased region" description="Basic residues" evidence="4">
    <location>
        <begin position="155"/>
        <end position="167"/>
    </location>
</feature>
<evidence type="ECO:0000256" key="3">
    <source>
        <dbReference type="PROSITE-ProRule" id="PRU00221"/>
    </source>
</evidence>
<keyword evidence="1 3" id="KW-0853">WD repeat</keyword>
<dbReference type="InterPro" id="IPR036322">
    <property type="entry name" value="WD40_repeat_dom_sf"/>
</dbReference>
<dbReference type="HOGENOM" id="CLU_008849_0_0_1"/>
<dbReference type="SMART" id="SM00320">
    <property type="entry name" value="WD40"/>
    <property type="match status" value="3"/>
</dbReference>
<sequence>MTLNNILAEIPDSTLPVSPTPSGRQSPSRRETILSLVEMLLQESDVQRINIPQQPSFEDDGDIPSVDEYHQAEGAEAFRKFERSINNLDKELRNFSNAARQLGSSVAILSSAYRLRERLAQIHYLYQENAANIFPRKITHISRESISEFHAPERRPRRGRRRRRKAPLHVPRPAVTEQLDPECFPEQLEALAREVTTFLDTLNEFPEFTDEVVNASILSFEGDLKYWSSCLKEYVGQFRHPAVQRYIHDLTDEMGEHIDGITSSLCMFIDVGVPAIRFAQEHAANNLLNLSTVATFFSAVTATTMQFSYQLDHDAVSDAVNTMWFASMVFSIAAAVNSLLGLTWKQAMYRSPGNRVPWWVLIWIKRSPLVFLVLSVACFSIGLCCFTYASHQSFVTTTLTTVLTTFTSFGLAAVSAWFASERWTYARHRGQKWLSDVLIESIEQFIQTPVLCWIRTVVKFLGRNIEKTWAALLSLYEWLRNLCSSSELDNEGDDLEASGVPTTSGSGPSHRPSHLESSNPVKLGMSSVTLPVLTESPKPAHVVPPSALVNSPTEKETPLPEASPISPGRQLWLKAFQNVRMRNSMAALASTSGNTAQPDRRRTTSSGLPGPYDRKRAIIEPVTVLKSRISTLVPKLAALEATQDLAAHNALVRHLQFSPDGRFLATSSWDKTSIIFRVGDPFISHRTLAHTQGFVGQVAWSPTGNLLLTKMARGINVWTEGGVCAKTIDRDAAVETVCWFPGGEAFLSVEESIVTKLDINGNELDHYDFGRLKIHDVAITPDSLRVLGVGPLLESPTGLHPIKSRVENRLVVYNMETKMIENQTPVLNAVRDITIGQTPGGGLIVLIGSENKGPPQLWRLELVKDRGNKSVTARLTLRHTYMPKIPIDFSGRSYFGGKNNELVLCAGKAGDIHIWDQESGALLHVIRAQAHSGDLTCIAWNHAADNPYMFATGSHDGGVRVWTKIPEEPPFTDPTFELDTNADVRSQSLYKFPRSSSPLPQDDTHGESLHSSSLEANGGFAK</sequence>
<feature type="region of interest" description="Disordered" evidence="4">
    <location>
        <begin position="145"/>
        <end position="168"/>
    </location>
</feature>
<feature type="compositionally biased region" description="Polar residues" evidence="4">
    <location>
        <begin position="989"/>
        <end position="999"/>
    </location>
</feature>
<dbReference type="PANTHER" id="PTHR22838">
    <property type="entry name" value="WD REPEAT PROTEIN 26-RELATED"/>
    <property type="match status" value="1"/>
</dbReference>
<accession>A0A0C9XBZ3</accession>
<dbReference type="InterPro" id="IPR001680">
    <property type="entry name" value="WD40_rpt"/>
</dbReference>